<keyword evidence="1" id="KW-0812">Transmembrane</keyword>
<proteinExistence type="predicted"/>
<name>A0A1C7MS65_GRIFR</name>
<dbReference type="AlphaFoldDB" id="A0A1C7MS65"/>
<evidence type="ECO:0000256" key="1">
    <source>
        <dbReference type="SAM" id="Phobius"/>
    </source>
</evidence>
<sequence>MAVASSAATLDTTTAFREAVSLFAETFTALSTRFLSGTVAQAAYLAIVATTFAFAAISQVAFPLALFTRSFLLSGTVAQAVHLAVAQAAYLAIVATTFAFAAISQVAFPLALFTRSFLLSGTVAQAVHLAVAHAAYLTIVAATFAFAATSQAAFPLALFTRSFLLPGTVAETAAVLASMTADIASDISILQIYRLYGGGRVDDGGSWDDDATFDRVMFAFTTSSSWWMISDPWLAKTVGSINAIMVADPSSSSYNSSSSSCCTGNGESGRRSYARPWEAPCRDAGSEAGDWLDRGISQGRMNISRKILSDARDNGNVFTTLY</sequence>
<evidence type="ECO:0000313" key="3">
    <source>
        <dbReference type="Proteomes" id="UP000092993"/>
    </source>
</evidence>
<dbReference type="Proteomes" id="UP000092993">
    <property type="component" value="Unassembled WGS sequence"/>
</dbReference>
<feature type="transmembrane region" description="Helical" evidence="1">
    <location>
        <begin position="88"/>
        <end position="114"/>
    </location>
</feature>
<feature type="transmembrane region" description="Helical" evidence="1">
    <location>
        <begin position="134"/>
        <end position="159"/>
    </location>
</feature>
<feature type="transmembrane region" description="Helical" evidence="1">
    <location>
        <begin position="41"/>
        <end position="67"/>
    </location>
</feature>
<keyword evidence="3" id="KW-1185">Reference proteome</keyword>
<keyword evidence="1" id="KW-0472">Membrane</keyword>
<gene>
    <name evidence="2" type="ORF">A0H81_02013</name>
</gene>
<protein>
    <submittedName>
        <fullName evidence="2">Uncharacterized protein</fullName>
    </submittedName>
</protein>
<evidence type="ECO:0000313" key="2">
    <source>
        <dbReference type="EMBL" id="OBZ77784.1"/>
    </source>
</evidence>
<organism evidence="2 3">
    <name type="scientific">Grifola frondosa</name>
    <name type="common">Maitake</name>
    <name type="synonym">Polyporus frondosus</name>
    <dbReference type="NCBI Taxonomy" id="5627"/>
    <lineage>
        <taxon>Eukaryota</taxon>
        <taxon>Fungi</taxon>
        <taxon>Dikarya</taxon>
        <taxon>Basidiomycota</taxon>
        <taxon>Agaricomycotina</taxon>
        <taxon>Agaricomycetes</taxon>
        <taxon>Polyporales</taxon>
        <taxon>Grifolaceae</taxon>
        <taxon>Grifola</taxon>
    </lineage>
</organism>
<dbReference type="EMBL" id="LUGG01000002">
    <property type="protein sequence ID" value="OBZ77784.1"/>
    <property type="molecule type" value="Genomic_DNA"/>
</dbReference>
<reference evidence="2 3" key="1">
    <citation type="submission" date="2016-03" db="EMBL/GenBank/DDBJ databases">
        <title>Whole genome sequencing of Grifola frondosa 9006-11.</title>
        <authorList>
            <person name="Min B."/>
            <person name="Park H."/>
            <person name="Kim J.-G."/>
            <person name="Cho H."/>
            <person name="Oh Y.-L."/>
            <person name="Kong W.-S."/>
            <person name="Choi I.-G."/>
        </authorList>
    </citation>
    <scope>NUCLEOTIDE SEQUENCE [LARGE SCALE GENOMIC DNA]</scope>
    <source>
        <strain evidence="2 3">9006-11</strain>
    </source>
</reference>
<keyword evidence="1" id="KW-1133">Transmembrane helix</keyword>
<accession>A0A1C7MS65</accession>
<comment type="caution">
    <text evidence="2">The sequence shown here is derived from an EMBL/GenBank/DDBJ whole genome shotgun (WGS) entry which is preliminary data.</text>
</comment>